<evidence type="ECO:0000313" key="2">
    <source>
        <dbReference type="EMBL" id="KOC71370.1"/>
    </source>
</evidence>
<evidence type="ECO:0000313" key="3">
    <source>
        <dbReference type="Proteomes" id="UP000053825"/>
    </source>
</evidence>
<dbReference type="AlphaFoldDB" id="A0A0L7RKI7"/>
<keyword evidence="3" id="KW-1185">Reference proteome</keyword>
<accession>A0A0L7RKI7</accession>
<organism evidence="2 3">
    <name type="scientific">Habropoda laboriosa</name>
    <dbReference type="NCBI Taxonomy" id="597456"/>
    <lineage>
        <taxon>Eukaryota</taxon>
        <taxon>Metazoa</taxon>
        <taxon>Ecdysozoa</taxon>
        <taxon>Arthropoda</taxon>
        <taxon>Hexapoda</taxon>
        <taxon>Insecta</taxon>
        <taxon>Pterygota</taxon>
        <taxon>Neoptera</taxon>
        <taxon>Endopterygota</taxon>
        <taxon>Hymenoptera</taxon>
        <taxon>Apocrita</taxon>
        <taxon>Aculeata</taxon>
        <taxon>Apoidea</taxon>
        <taxon>Anthophila</taxon>
        <taxon>Apidae</taxon>
        <taxon>Habropoda</taxon>
    </lineage>
</organism>
<feature type="compositionally biased region" description="Basic and acidic residues" evidence="1">
    <location>
        <begin position="106"/>
        <end position="120"/>
    </location>
</feature>
<protein>
    <submittedName>
        <fullName evidence="2">Uncharacterized protein</fullName>
    </submittedName>
</protein>
<feature type="region of interest" description="Disordered" evidence="1">
    <location>
        <begin position="79"/>
        <end position="98"/>
    </location>
</feature>
<gene>
    <name evidence="2" type="ORF">WH47_02415</name>
</gene>
<dbReference type="Proteomes" id="UP000053825">
    <property type="component" value="Unassembled WGS sequence"/>
</dbReference>
<reference evidence="2 3" key="1">
    <citation type="submission" date="2015-07" db="EMBL/GenBank/DDBJ databases">
        <title>The genome of Habropoda laboriosa.</title>
        <authorList>
            <person name="Pan H."/>
            <person name="Kapheim K."/>
        </authorList>
    </citation>
    <scope>NUCLEOTIDE SEQUENCE [LARGE SCALE GENOMIC DNA]</scope>
    <source>
        <strain evidence="2">0110345459</strain>
    </source>
</reference>
<sequence length="130" mass="15418">MYGLELWGFKGRAEIEKIQVGYIKWTLGLDIRTPGYLVLEESKREKLRVKAGIRVWKFEEGVRKDVGRKIVKECLKGKEANKEQTRTGKEREEYLKRNGLNQAGVDELRKEEREVTERIRRRDKGVQQQR</sequence>
<dbReference type="EMBL" id="KQ414568">
    <property type="protein sequence ID" value="KOC71370.1"/>
    <property type="molecule type" value="Genomic_DNA"/>
</dbReference>
<feature type="region of interest" description="Disordered" evidence="1">
    <location>
        <begin position="105"/>
        <end position="130"/>
    </location>
</feature>
<name>A0A0L7RKI7_9HYME</name>
<evidence type="ECO:0000256" key="1">
    <source>
        <dbReference type="SAM" id="MobiDB-lite"/>
    </source>
</evidence>
<feature type="compositionally biased region" description="Basic and acidic residues" evidence="1">
    <location>
        <begin position="79"/>
        <end position="96"/>
    </location>
</feature>
<dbReference type="STRING" id="597456.A0A0L7RKI7"/>
<proteinExistence type="predicted"/>